<dbReference type="PROSITE" id="PS50800">
    <property type="entry name" value="SAP"/>
    <property type="match status" value="1"/>
</dbReference>
<dbReference type="AlphaFoldDB" id="A0A5M3Z5V8"/>
<dbReference type="Gene3D" id="1.10.720.30">
    <property type="entry name" value="SAP domain"/>
    <property type="match status" value="1"/>
</dbReference>
<reference evidence="1 2" key="1">
    <citation type="submission" date="2020-01" db="EMBL/GenBank/DDBJ databases">
        <title>Aspergillus terreus IFO 6365 whole genome shotgun sequence.</title>
        <authorList>
            <person name="Kanamasa S."/>
            <person name="Takahashi H."/>
        </authorList>
    </citation>
    <scope>NUCLEOTIDE SEQUENCE [LARGE SCALE GENOMIC DNA]</scope>
    <source>
        <strain evidence="1 2">IFO 6365</strain>
    </source>
</reference>
<dbReference type="InterPro" id="IPR036361">
    <property type="entry name" value="SAP_dom_sf"/>
</dbReference>
<name>A0A5M3Z5V8_ASPTE</name>
<dbReference type="VEuPathDB" id="FungiDB:ATEG_05522"/>
<dbReference type="SUPFAM" id="SSF68906">
    <property type="entry name" value="SAP domain"/>
    <property type="match status" value="1"/>
</dbReference>
<accession>A0A5M3Z5V8</accession>
<dbReference type="EMBL" id="BLJY01000005">
    <property type="protein sequence ID" value="GFF16560.1"/>
    <property type="molecule type" value="Genomic_DNA"/>
</dbReference>
<dbReference type="OrthoDB" id="3993201at2759"/>
<evidence type="ECO:0000313" key="1">
    <source>
        <dbReference type="EMBL" id="GFF16560.1"/>
    </source>
</evidence>
<dbReference type="InterPro" id="IPR003034">
    <property type="entry name" value="SAP_dom"/>
</dbReference>
<proteinExistence type="predicted"/>
<dbReference type="Proteomes" id="UP000452235">
    <property type="component" value="Unassembled WGS sequence"/>
</dbReference>
<evidence type="ECO:0000313" key="2">
    <source>
        <dbReference type="Proteomes" id="UP000452235"/>
    </source>
</evidence>
<gene>
    <name evidence="1" type="ORF">ATEIFO6365_0005075200</name>
</gene>
<organism evidence="1 2">
    <name type="scientific">Aspergillus terreus</name>
    <dbReference type="NCBI Taxonomy" id="33178"/>
    <lineage>
        <taxon>Eukaryota</taxon>
        <taxon>Fungi</taxon>
        <taxon>Dikarya</taxon>
        <taxon>Ascomycota</taxon>
        <taxon>Pezizomycotina</taxon>
        <taxon>Eurotiomycetes</taxon>
        <taxon>Eurotiomycetidae</taxon>
        <taxon>Eurotiales</taxon>
        <taxon>Aspergillaceae</taxon>
        <taxon>Aspergillus</taxon>
        <taxon>Aspergillus subgen. Circumdati</taxon>
    </lineage>
</organism>
<keyword evidence="2" id="KW-1185">Reference proteome</keyword>
<protein>
    <submittedName>
        <fullName evidence="1">SAP-domain-containing protein</fullName>
    </submittedName>
</protein>
<dbReference type="SMART" id="SM00513">
    <property type="entry name" value="SAP"/>
    <property type="match status" value="1"/>
</dbReference>
<comment type="caution">
    <text evidence="1">The sequence shown here is derived from an EMBL/GenBank/DDBJ whole genome shotgun (WGS) entry which is preliminary data.</text>
</comment>
<dbReference type="Pfam" id="PF02037">
    <property type="entry name" value="SAP"/>
    <property type="match status" value="1"/>
</dbReference>
<sequence length="277" mass="30180">MTAPRSSALRALRLLSQQHTATPTIRRTLHITGANSAQPANVSDRTSLYSTRSLADLKSECQKRALRTSGTQAELVERLANHDFLQSRAFSIAMRRINGSSQVEYVIGPDKITLDPIQTSVHSSPRPRRLTSSSHARQFNTSRAQKAVNDSSTVDFVYMPSMADIDAPAPRPDPRIPILPDSYSHHLQAPAPGSAPMKPQVYTVAGDGADVAASPMTEVVDNHAVDIDPFSLTEAVGKSRYGAQLQNQGSQEPGVMRELWSGFLDDLLGPKQQSQKQ</sequence>